<dbReference type="Pfam" id="PF02811">
    <property type="entry name" value="PHP"/>
    <property type="match status" value="1"/>
</dbReference>
<dbReference type="InterPro" id="IPR003141">
    <property type="entry name" value="Pol/His_phosphatase_N"/>
</dbReference>
<dbReference type="SUPFAM" id="SSF89550">
    <property type="entry name" value="PHP domain-like"/>
    <property type="match status" value="1"/>
</dbReference>
<proteinExistence type="predicted"/>
<reference evidence="2 3" key="1">
    <citation type="submission" date="2018-11" db="EMBL/GenBank/DDBJ databases">
        <title>Whole genome sequencing of an environmental sample.</title>
        <authorList>
            <person name="Sarangi A.N."/>
            <person name="Singh D."/>
            <person name="Tripathy S."/>
        </authorList>
    </citation>
    <scope>NUCLEOTIDE SEQUENCE [LARGE SCALE GENOMIC DNA]</scope>
    <source>
        <strain evidence="2 3">Lakshadweep</strain>
    </source>
</reference>
<organism evidence="2 3">
    <name type="scientific">Leptolyngbya iicbica LK</name>
    <dbReference type="NCBI Taxonomy" id="2294035"/>
    <lineage>
        <taxon>Bacteria</taxon>
        <taxon>Bacillati</taxon>
        <taxon>Cyanobacteriota</taxon>
        <taxon>Cyanophyceae</taxon>
        <taxon>Leptolyngbyales</taxon>
        <taxon>Leptolyngbyaceae</taxon>
        <taxon>Leptolyngbya group</taxon>
        <taxon>Leptolyngbya</taxon>
        <taxon>Leptolyngbya iicbica</taxon>
    </lineage>
</organism>
<dbReference type="InterPro" id="IPR052018">
    <property type="entry name" value="PHP_domain"/>
</dbReference>
<dbReference type="PANTHER" id="PTHR42924">
    <property type="entry name" value="EXONUCLEASE"/>
    <property type="match status" value="1"/>
</dbReference>
<name>A0A4Q7EFL3_9CYAN</name>
<dbReference type="Gene3D" id="3.20.20.140">
    <property type="entry name" value="Metal-dependent hydrolases"/>
    <property type="match status" value="1"/>
</dbReference>
<dbReference type="InterPro" id="IPR004013">
    <property type="entry name" value="PHP_dom"/>
</dbReference>
<sequence length="246" mass="27634">MVTSPVQIGVSARALQRDALELRGIFETVDETSCPGRLNFHMHTHHSDGQLSAENLIEQAIRLGLREFAITDHHTVSGFRKAKQYLEDWQWKNPAPIQRRGRHKGTRRLPRLWTGVEITSLLADVEVHILGYAFKPGHAAMQPYLNHCSPRGHDQQAAQVIASIQAAGGIAVLAHPCRYRRSPEELVAAAADHGIDGIEVYYAYDNPKEWRPCPKKTPTMRQLAEDFDLLKTCGTDTHGPNLTRRI</sequence>
<feature type="domain" description="Polymerase/histidinol phosphatase N-terminal" evidence="1">
    <location>
        <begin position="38"/>
        <end position="122"/>
    </location>
</feature>
<keyword evidence="3" id="KW-1185">Reference proteome</keyword>
<dbReference type="Proteomes" id="UP000292459">
    <property type="component" value="Unassembled WGS sequence"/>
</dbReference>
<dbReference type="OrthoDB" id="9804333at2"/>
<evidence type="ECO:0000259" key="1">
    <source>
        <dbReference type="SMART" id="SM00481"/>
    </source>
</evidence>
<gene>
    <name evidence="2" type="ORF">DYY88_01840</name>
</gene>
<dbReference type="SMART" id="SM00481">
    <property type="entry name" value="POLIIIAc"/>
    <property type="match status" value="1"/>
</dbReference>
<accession>A0A4Q7EFL3</accession>
<dbReference type="InterPro" id="IPR016195">
    <property type="entry name" value="Pol/histidinol_Pase-like"/>
</dbReference>
<dbReference type="AlphaFoldDB" id="A0A4Q7EFL3"/>
<evidence type="ECO:0000313" key="2">
    <source>
        <dbReference type="EMBL" id="RZM82032.1"/>
    </source>
</evidence>
<dbReference type="PANTHER" id="PTHR42924:SF3">
    <property type="entry name" value="POLYMERASE_HISTIDINOL PHOSPHATASE N-TERMINAL DOMAIN-CONTAINING PROTEIN"/>
    <property type="match status" value="1"/>
</dbReference>
<dbReference type="CDD" id="cd07438">
    <property type="entry name" value="PHP_HisPPase_AMP"/>
    <property type="match status" value="1"/>
</dbReference>
<dbReference type="EMBL" id="QVFV01000001">
    <property type="protein sequence ID" value="RZM82032.1"/>
    <property type="molecule type" value="Genomic_DNA"/>
</dbReference>
<dbReference type="GO" id="GO:0004534">
    <property type="term" value="F:5'-3' RNA exonuclease activity"/>
    <property type="evidence" value="ECO:0007669"/>
    <property type="project" value="TreeGrafter"/>
</dbReference>
<evidence type="ECO:0000313" key="3">
    <source>
        <dbReference type="Proteomes" id="UP000292459"/>
    </source>
</evidence>
<protein>
    <submittedName>
        <fullName evidence="2">PHP domain-containing protein</fullName>
    </submittedName>
</protein>
<dbReference type="GO" id="GO:0035312">
    <property type="term" value="F:5'-3' DNA exonuclease activity"/>
    <property type="evidence" value="ECO:0007669"/>
    <property type="project" value="TreeGrafter"/>
</dbReference>
<comment type="caution">
    <text evidence="2">The sequence shown here is derived from an EMBL/GenBank/DDBJ whole genome shotgun (WGS) entry which is preliminary data.</text>
</comment>